<protein>
    <recommendedName>
        <fullName evidence="1">Protein kinase domain-containing protein</fullName>
    </recommendedName>
</protein>
<dbReference type="PROSITE" id="PS50011">
    <property type="entry name" value="PROTEIN_KINASE_DOM"/>
    <property type="match status" value="1"/>
</dbReference>
<dbReference type="Gene3D" id="1.10.510.10">
    <property type="entry name" value="Transferase(Phosphotransferase) domain 1"/>
    <property type="match status" value="1"/>
</dbReference>
<dbReference type="Proteomes" id="UP000290288">
    <property type="component" value="Unassembled WGS sequence"/>
</dbReference>
<dbReference type="SUPFAM" id="SSF56112">
    <property type="entry name" value="Protein kinase-like (PK-like)"/>
    <property type="match status" value="1"/>
</dbReference>
<keyword evidence="3" id="KW-1185">Reference proteome</keyword>
<dbReference type="SMART" id="SM00220">
    <property type="entry name" value="S_TKc"/>
    <property type="match status" value="1"/>
</dbReference>
<dbReference type="Gene3D" id="3.30.200.20">
    <property type="entry name" value="Phosphorylase Kinase, domain 1"/>
    <property type="match status" value="1"/>
</dbReference>
<dbReference type="OrthoDB" id="2722301at2759"/>
<sequence length="420" mass="49883">MDVQLTIPFPFPLKVQDLLGNEEEFDAMLAERFKFWDTESTFLWFKSRGYTLYQAVRTDPTCLYYDPTSSTTLPRIPSERIVNASYPWPHHDDFLNREAEQYSGNVVFAQDDLGRHVAIKLVPEDDSDELKLYQIIKQESLETLKENRILPVLDLLPVPGYCFVVMPRWGSAPFCPDLETAEEVLDVMRSMLRQALVFLHERRIIHRDIWSENFLVNHFSGEPILNDHRKRLRRRGQLMYAIYDYDLSTIAPEGVKIGEFRMPYQMSWWGHFWRPFDTKQGEPDYDPFAFDVGTLGNVLCSQYQHVCQDVYFLAPLLDMMVTRDIPKRFTARQALDFLEDRVSEMSPRELKKPIKPGDIEARSRVYDQYDRWQRLPPNFVQKWGHFREPPIPLMTKFLRWVYSFACMKHFLPRLRKFLQI</sequence>
<gene>
    <name evidence="2" type="ORF">EST38_g2731</name>
</gene>
<dbReference type="GO" id="GO:0004672">
    <property type="term" value="F:protein kinase activity"/>
    <property type="evidence" value="ECO:0007669"/>
    <property type="project" value="InterPro"/>
</dbReference>
<comment type="caution">
    <text evidence="2">The sequence shown here is derived from an EMBL/GenBank/DDBJ whole genome shotgun (WGS) entry which is preliminary data.</text>
</comment>
<evidence type="ECO:0000313" key="3">
    <source>
        <dbReference type="Proteomes" id="UP000290288"/>
    </source>
</evidence>
<name>A0A4Q2DVA5_9AGAR</name>
<dbReference type="EMBL" id="SDEE01000051">
    <property type="protein sequence ID" value="RXW23104.1"/>
    <property type="molecule type" value="Genomic_DNA"/>
</dbReference>
<accession>A0A4Q2DVA5</accession>
<feature type="domain" description="Protein kinase" evidence="1">
    <location>
        <begin position="92"/>
        <end position="420"/>
    </location>
</feature>
<evidence type="ECO:0000259" key="1">
    <source>
        <dbReference type="PROSITE" id="PS50011"/>
    </source>
</evidence>
<dbReference type="STRING" id="2316362.A0A4Q2DVA5"/>
<dbReference type="InterPro" id="IPR000719">
    <property type="entry name" value="Prot_kinase_dom"/>
</dbReference>
<reference evidence="2 3" key="1">
    <citation type="submission" date="2019-01" db="EMBL/GenBank/DDBJ databases">
        <title>Draft genome sequence of Psathyrella aberdarensis IHI B618.</title>
        <authorList>
            <person name="Buettner E."/>
            <person name="Kellner H."/>
        </authorList>
    </citation>
    <scope>NUCLEOTIDE SEQUENCE [LARGE SCALE GENOMIC DNA]</scope>
    <source>
        <strain evidence="2 3">IHI B618</strain>
    </source>
</reference>
<dbReference type="AlphaFoldDB" id="A0A4Q2DVA5"/>
<proteinExistence type="predicted"/>
<dbReference type="InterPro" id="IPR011009">
    <property type="entry name" value="Kinase-like_dom_sf"/>
</dbReference>
<evidence type="ECO:0000313" key="2">
    <source>
        <dbReference type="EMBL" id="RXW23104.1"/>
    </source>
</evidence>
<dbReference type="GO" id="GO:0005524">
    <property type="term" value="F:ATP binding"/>
    <property type="evidence" value="ECO:0007669"/>
    <property type="project" value="InterPro"/>
</dbReference>
<organism evidence="2 3">
    <name type="scientific">Candolleomyces aberdarensis</name>
    <dbReference type="NCBI Taxonomy" id="2316362"/>
    <lineage>
        <taxon>Eukaryota</taxon>
        <taxon>Fungi</taxon>
        <taxon>Dikarya</taxon>
        <taxon>Basidiomycota</taxon>
        <taxon>Agaricomycotina</taxon>
        <taxon>Agaricomycetes</taxon>
        <taxon>Agaricomycetidae</taxon>
        <taxon>Agaricales</taxon>
        <taxon>Agaricineae</taxon>
        <taxon>Psathyrellaceae</taxon>
        <taxon>Candolleomyces</taxon>
    </lineage>
</organism>